<dbReference type="KEGG" id="luo:HHL09_22575"/>
<protein>
    <recommendedName>
        <fullName evidence="4">Zinc ribbon domain-containing protein</fullName>
    </recommendedName>
</protein>
<name>A0A858RQQ2_9BACT</name>
<evidence type="ECO:0000313" key="2">
    <source>
        <dbReference type="EMBL" id="QJE98450.1"/>
    </source>
</evidence>
<gene>
    <name evidence="2" type="ORF">HHL09_22575</name>
</gene>
<evidence type="ECO:0008006" key="4">
    <source>
        <dbReference type="Google" id="ProtNLM"/>
    </source>
</evidence>
<evidence type="ECO:0000313" key="3">
    <source>
        <dbReference type="Proteomes" id="UP000501812"/>
    </source>
</evidence>
<reference evidence="2 3" key="1">
    <citation type="submission" date="2020-04" db="EMBL/GenBank/DDBJ databases">
        <title>Luteolibacter sp. G-1-1-1 isolated from soil.</title>
        <authorList>
            <person name="Dahal R.H."/>
        </authorList>
    </citation>
    <scope>NUCLEOTIDE SEQUENCE [LARGE SCALE GENOMIC DNA]</scope>
    <source>
        <strain evidence="2 3">G-1-1-1</strain>
    </source>
</reference>
<dbReference type="RefSeq" id="WP_169456936.1">
    <property type="nucleotide sequence ID" value="NZ_CP051774.1"/>
</dbReference>
<organism evidence="2 3">
    <name type="scientific">Luteolibacter luteus</name>
    <dbReference type="NCBI Taxonomy" id="2728835"/>
    <lineage>
        <taxon>Bacteria</taxon>
        <taxon>Pseudomonadati</taxon>
        <taxon>Verrucomicrobiota</taxon>
        <taxon>Verrucomicrobiia</taxon>
        <taxon>Verrucomicrobiales</taxon>
        <taxon>Verrucomicrobiaceae</taxon>
        <taxon>Luteolibacter</taxon>
    </lineage>
</organism>
<feature type="region of interest" description="Disordered" evidence="1">
    <location>
        <begin position="17"/>
        <end position="38"/>
    </location>
</feature>
<accession>A0A858RQQ2</accession>
<keyword evidence="3" id="KW-1185">Reference proteome</keyword>
<feature type="compositionally biased region" description="Basic and acidic residues" evidence="1">
    <location>
        <begin position="17"/>
        <end position="31"/>
    </location>
</feature>
<dbReference type="EMBL" id="CP051774">
    <property type="protein sequence ID" value="QJE98450.1"/>
    <property type="molecule type" value="Genomic_DNA"/>
</dbReference>
<dbReference type="Proteomes" id="UP000501812">
    <property type="component" value="Chromosome"/>
</dbReference>
<evidence type="ECO:0000256" key="1">
    <source>
        <dbReference type="SAM" id="MobiDB-lite"/>
    </source>
</evidence>
<sequence>MSLWDIVQHYQIQEARDEARDAAERASRQENRAATSNDQIERLMLATQAMWELVREQTGLSDAHLIAKMEEIDGRDGRLDEKIGAETIDCPHCGRKTNTRSGACFYCGKPVKDSHVFAR</sequence>
<proteinExistence type="predicted"/>
<dbReference type="AlphaFoldDB" id="A0A858RQQ2"/>